<organism evidence="1">
    <name type="scientific">Podoviridae sp. ctlMy11</name>
    <dbReference type="NCBI Taxonomy" id="2827746"/>
    <lineage>
        <taxon>Viruses</taxon>
        <taxon>Duplodnaviria</taxon>
        <taxon>Heunggongvirae</taxon>
        <taxon>Uroviricota</taxon>
        <taxon>Caudoviricetes</taxon>
    </lineage>
</organism>
<accession>A0A8S5TCF0</accession>
<dbReference type="EMBL" id="BK032800">
    <property type="protein sequence ID" value="DAF60988.1"/>
    <property type="molecule type" value="Genomic_DNA"/>
</dbReference>
<reference evidence="1" key="1">
    <citation type="journal article" date="2021" name="Proc. Natl. Acad. Sci. U.S.A.">
        <title>A Catalog of Tens of Thousands of Viruses from Human Metagenomes Reveals Hidden Associations with Chronic Diseases.</title>
        <authorList>
            <person name="Tisza M.J."/>
            <person name="Buck C.B."/>
        </authorList>
    </citation>
    <scope>NUCLEOTIDE SEQUENCE</scope>
    <source>
        <strain evidence="1">CtlMy11</strain>
    </source>
</reference>
<proteinExistence type="predicted"/>
<protein>
    <submittedName>
        <fullName evidence="1">Uncharacterized protein</fullName>
    </submittedName>
</protein>
<name>A0A8S5TCF0_9CAUD</name>
<sequence length="240" mass="27797">MTSTFVFAGFPLGLNFVGQFLEIKRSDKTGAKIIDRVRQKRSDFIAVLSGKINHAWMRRVITNHTAGGKLLSQSLRDCQRLNAANKYPIRVKIFEPLFSTNIINYLLHAQPEKGAAGPRRQLHKTLSFIENSFCFLRHFFIRLNSTRYRPNKFFVFPEGGTAAVNTRGNYQFIFRAELTQVEYTHGFQRHRTELIELTGGVIRSFCASENWTGIKDNCNAAMRTDVRIRERHHDLRKKLF</sequence>
<evidence type="ECO:0000313" key="1">
    <source>
        <dbReference type="EMBL" id="DAF60988.1"/>
    </source>
</evidence>